<dbReference type="InterPro" id="IPR006880">
    <property type="entry name" value="INO80B_C"/>
</dbReference>
<name>A0A1E3QN72_9ASCO</name>
<evidence type="ECO:0000256" key="1">
    <source>
        <dbReference type="SAM" id="MobiDB-lite"/>
    </source>
</evidence>
<dbReference type="Pfam" id="PF04795">
    <property type="entry name" value="PAPA-1"/>
    <property type="match status" value="1"/>
</dbReference>
<dbReference type="PANTHER" id="PTHR21561">
    <property type="entry name" value="INO80 COMPLEX SUBUNIT B"/>
    <property type="match status" value="1"/>
</dbReference>
<gene>
    <name evidence="3" type="ORF">BABINDRAFT_167629</name>
</gene>
<evidence type="ECO:0000259" key="2">
    <source>
        <dbReference type="SMART" id="SM01406"/>
    </source>
</evidence>
<feature type="region of interest" description="Disordered" evidence="1">
    <location>
        <begin position="1"/>
        <end position="170"/>
    </location>
</feature>
<evidence type="ECO:0000313" key="3">
    <source>
        <dbReference type="EMBL" id="ODQ79088.1"/>
    </source>
</evidence>
<dbReference type="InterPro" id="IPR029523">
    <property type="entry name" value="INO80B/Ies2"/>
</dbReference>
<feature type="compositionally biased region" description="Low complexity" evidence="1">
    <location>
        <begin position="129"/>
        <end position="138"/>
    </location>
</feature>
<sequence length="325" mass="37170">MPESDLSEVSDSQSVTSSQEEAPKVSRRRAPISDDDDDDEEDDDDDDEGDEAEDIYESEEFEAIEDNDDDIAEEYHHEEEVERKKPVAIKLKYTPKAKAPPKKKRLLDDSEEESDSPPRKAPKSRSARPRAAAAPPKALTKSNPKRQSAQSVTYKDEYSDGEFEDTPNQIDDELLLTDEEIVYDPSTPDISKMTERQRTKYFEEQVAVEAPKEKFLALSNDIIKKVNLTEDEIQLRRAETARRRKNQSEKKLEEEKTETLNKLLKRRAGKVRDLKKLDEQSKDGEDWDPDEGETVKKRPVVKHGALFRWVSNPEGIRLGVPDAAI</sequence>
<accession>A0A1E3QN72</accession>
<organism evidence="3 4">
    <name type="scientific">Babjeviella inositovora NRRL Y-12698</name>
    <dbReference type="NCBI Taxonomy" id="984486"/>
    <lineage>
        <taxon>Eukaryota</taxon>
        <taxon>Fungi</taxon>
        <taxon>Dikarya</taxon>
        <taxon>Ascomycota</taxon>
        <taxon>Saccharomycotina</taxon>
        <taxon>Pichiomycetes</taxon>
        <taxon>Serinales incertae sedis</taxon>
        <taxon>Babjeviella</taxon>
    </lineage>
</organism>
<dbReference type="Proteomes" id="UP000094336">
    <property type="component" value="Unassembled WGS sequence"/>
</dbReference>
<dbReference type="OrthoDB" id="2021186at2759"/>
<feature type="compositionally biased region" description="Acidic residues" evidence="1">
    <location>
        <begin position="33"/>
        <end position="72"/>
    </location>
</feature>
<protein>
    <recommendedName>
        <fullName evidence="2">INO80 complex subunit B-like conserved region domain-containing protein</fullName>
    </recommendedName>
</protein>
<proteinExistence type="predicted"/>
<keyword evidence="4" id="KW-1185">Reference proteome</keyword>
<dbReference type="RefSeq" id="XP_018984416.1">
    <property type="nucleotide sequence ID" value="XM_019130527.1"/>
</dbReference>
<dbReference type="GeneID" id="30148380"/>
<dbReference type="SMART" id="SM01406">
    <property type="entry name" value="PAPA-1"/>
    <property type="match status" value="1"/>
</dbReference>
<feature type="compositionally biased region" description="Basic and acidic residues" evidence="1">
    <location>
        <begin position="270"/>
        <end position="284"/>
    </location>
</feature>
<dbReference type="STRING" id="984486.A0A1E3QN72"/>
<dbReference type="AlphaFoldDB" id="A0A1E3QN72"/>
<feature type="compositionally biased region" description="Basic residues" evidence="1">
    <location>
        <begin position="93"/>
        <end position="105"/>
    </location>
</feature>
<feature type="compositionally biased region" description="Low complexity" evidence="1">
    <location>
        <begin position="9"/>
        <end position="20"/>
    </location>
</feature>
<feature type="compositionally biased region" description="Acidic residues" evidence="1">
    <location>
        <begin position="159"/>
        <end position="170"/>
    </location>
</feature>
<feature type="compositionally biased region" description="Polar residues" evidence="1">
    <location>
        <begin position="140"/>
        <end position="153"/>
    </location>
</feature>
<feature type="region of interest" description="Disordered" evidence="1">
    <location>
        <begin position="234"/>
        <end position="257"/>
    </location>
</feature>
<feature type="domain" description="INO80 complex subunit B-like conserved region" evidence="2">
    <location>
        <begin position="232"/>
        <end position="324"/>
    </location>
</feature>
<dbReference type="GO" id="GO:0006338">
    <property type="term" value="P:chromatin remodeling"/>
    <property type="evidence" value="ECO:0007669"/>
    <property type="project" value="InterPro"/>
</dbReference>
<feature type="compositionally biased region" description="Basic and acidic residues" evidence="1">
    <location>
        <begin position="73"/>
        <end position="85"/>
    </location>
</feature>
<evidence type="ECO:0000313" key="4">
    <source>
        <dbReference type="Proteomes" id="UP000094336"/>
    </source>
</evidence>
<dbReference type="PANTHER" id="PTHR21561:SF12">
    <property type="entry name" value="INO80 COMPLEX SUBUNIT B"/>
    <property type="match status" value="1"/>
</dbReference>
<feature type="region of interest" description="Disordered" evidence="1">
    <location>
        <begin position="270"/>
        <end position="295"/>
    </location>
</feature>
<reference evidence="4" key="1">
    <citation type="submission" date="2016-05" db="EMBL/GenBank/DDBJ databases">
        <title>Comparative genomics of biotechnologically important yeasts.</title>
        <authorList>
            <consortium name="DOE Joint Genome Institute"/>
            <person name="Riley R."/>
            <person name="Haridas S."/>
            <person name="Wolfe K.H."/>
            <person name="Lopes M.R."/>
            <person name="Hittinger C.T."/>
            <person name="Goker M."/>
            <person name="Salamov A."/>
            <person name="Wisecaver J."/>
            <person name="Long T.M."/>
            <person name="Aerts A.L."/>
            <person name="Barry K."/>
            <person name="Choi C."/>
            <person name="Clum A."/>
            <person name="Coughlan A.Y."/>
            <person name="Deshpande S."/>
            <person name="Douglass A.P."/>
            <person name="Hanson S.J."/>
            <person name="Klenk H.-P."/>
            <person name="Labutti K."/>
            <person name="Lapidus A."/>
            <person name="Lindquist E."/>
            <person name="Lipzen A."/>
            <person name="Meier-Kolthoff J.P."/>
            <person name="Ohm R.A."/>
            <person name="Otillar R.P."/>
            <person name="Pangilinan J."/>
            <person name="Peng Y."/>
            <person name="Rokas A."/>
            <person name="Rosa C.A."/>
            <person name="Scheuner C."/>
            <person name="Sibirny A.A."/>
            <person name="Slot J.C."/>
            <person name="Stielow J.B."/>
            <person name="Sun H."/>
            <person name="Kurtzman C.P."/>
            <person name="Blackwell M."/>
            <person name="Grigoriev I.V."/>
            <person name="Jeffries T.W."/>
        </authorList>
    </citation>
    <scope>NUCLEOTIDE SEQUENCE [LARGE SCALE GENOMIC DNA]</scope>
    <source>
        <strain evidence="4">NRRL Y-12698</strain>
    </source>
</reference>
<dbReference type="GO" id="GO:0031011">
    <property type="term" value="C:Ino80 complex"/>
    <property type="evidence" value="ECO:0007669"/>
    <property type="project" value="InterPro"/>
</dbReference>
<dbReference type="EMBL" id="KV454433">
    <property type="protein sequence ID" value="ODQ79088.1"/>
    <property type="molecule type" value="Genomic_DNA"/>
</dbReference>